<dbReference type="Proteomes" id="UP000501374">
    <property type="component" value="Chromosome"/>
</dbReference>
<organism evidence="1 2">
    <name type="scientific">Bacillus thuringiensis serovar andalousiensis</name>
    <dbReference type="NCBI Taxonomy" id="257985"/>
    <lineage>
        <taxon>Bacteria</taxon>
        <taxon>Bacillati</taxon>
        <taxon>Bacillota</taxon>
        <taxon>Bacilli</taxon>
        <taxon>Bacillales</taxon>
        <taxon>Bacillaceae</taxon>
        <taxon>Bacillus</taxon>
        <taxon>Bacillus cereus group</taxon>
    </lineage>
</organism>
<evidence type="ECO:0000313" key="1">
    <source>
        <dbReference type="EMBL" id="QIW18558.1"/>
    </source>
</evidence>
<dbReference type="EMBL" id="CP035727">
    <property type="protein sequence ID" value="QIW18558.1"/>
    <property type="molecule type" value="Genomic_DNA"/>
</dbReference>
<dbReference type="AlphaFoldDB" id="A0A6H0TFP0"/>
<accession>A0A6H0TFP0</accession>
<dbReference type="RefSeq" id="WP_172553426.1">
    <property type="nucleotide sequence ID" value="NZ_CP035727.2"/>
</dbReference>
<name>A0A6H0TFP0_BACTU</name>
<evidence type="ECO:0000313" key="2">
    <source>
        <dbReference type="Proteomes" id="UP000501374"/>
    </source>
</evidence>
<protein>
    <submittedName>
        <fullName evidence="1">Uncharacterized protein</fullName>
    </submittedName>
</protein>
<proteinExistence type="predicted"/>
<gene>
    <name evidence="1" type="ORF">EVG22_08810</name>
</gene>
<reference evidence="2" key="1">
    <citation type="submission" date="2019-02" db="EMBL/GenBank/DDBJ databases">
        <title>Structural and Functional analysis of Lanthipeptide from Bacillus thuringiensis serovar andalousiensis B23193.</title>
        <authorList>
            <person name="Andreeva J.V."/>
            <person name="Grigoreva A."/>
        </authorList>
    </citation>
    <scope>NUCLEOTIDE SEQUENCE [LARGE SCALE GENOMIC DNA]</scope>
    <source>
        <strain evidence="2">B23193</strain>
    </source>
</reference>
<sequence length="62" mass="7421">MAHFYVPGDKIQVPEEIMKLFKNYGLHCEKEEKPSEYIENGARIRWYKGEDGYMRTKILPIE</sequence>